<dbReference type="InterPro" id="IPR011868">
    <property type="entry name" value="ModC_ABC_ATP-bd"/>
</dbReference>
<dbReference type="NCBIfam" id="TIGR02142">
    <property type="entry name" value="modC_ABC"/>
    <property type="match status" value="1"/>
</dbReference>
<protein>
    <submittedName>
        <fullName evidence="13">Molybdenum ABC transporter ATP-binding protein</fullName>
    </submittedName>
</protein>
<dbReference type="InterPro" id="IPR005116">
    <property type="entry name" value="Transp-assoc_OB_typ1"/>
</dbReference>
<evidence type="ECO:0000256" key="4">
    <source>
        <dbReference type="ARBA" id="ARBA00022505"/>
    </source>
</evidence>
<dbReference type="GO" id="GO:0005524">
    <property type="term" value="F:ATP binding"/>
    <property type="evidence" value="ECO:0007669"/>
    <property type="project" value="UniProtKB-KW"/>
</dbReference>
<keyword evidence="14" id="KW-1185">Reference proteome</keyword>
<evidence type="ECO:0000259" key="11">
    <source>
        <dbReference type="PROSITE" id="PS50893"/>
    </source>
</evidence>
<accession>A0ABT0D841</accession>
<dbReference type="PANTHER" id="PTHR43514">
    <property type="entry name" value="ABC TRANSPORTER I FAMILY MEMBER 10"/>
    <property type="match status" value="1"/>
</dbReference>
<sequence length="351" mass="37752">MTLDIHLKHTFPTFSADVDICLPTPGVTALFGPSGCGKSTVMSAVSGLLKADEVRVVLDGVVLSDLHPADRGVGVVFQDGRLFPHMTVDSNLRYGMKRAQAGPVDFAETVELLGIGHLLDRRPGKLSGGERQRVAIGRALLRQPRLLLMDEPLSALDAGRKDEILPFLTRLHDDMRIPMLLVTHSIDEVARLADTLVLMRNGSVVAQGPVGDILTRADLDFASANQAGAVIAARIVSHDPTRGLTKLDAGGVMIWIPMIEEPPSARRRIRVPASEVSLALDDPGPTSADNIVSGVVLNLRETPDRRMTLVEIAAGQARLLSQLTPDAARQLRLEPDMPVKALFKAIGVQVV</sequence>
<dbReference type="Pfam" id="PF03459">
    <property type="entry name" value="TOBE"/>
    <property type="match status" value="1"/>
</dbReference>
<keyword evidence="5" id="KW-0997">Cell inner membrane</keyword>
<dbReference type="PROSITE" id="PS50893">
    <property type="entry name" value="ABC_TRANSPORTER_2"/>
    <property type="match status" value="1"/>
</dbReference>
<dbReference type="RefSeq" id="WP_247026925.1">
    <property type="nucleotide sequence ID" value="NZ_JALKCH010000003.1"/>
</dbReference>
<evidence type="ECO:0000256" key="7">
    <source>
        <dbReference type="ARBA" id="ARBA00022840"/>
    </source>
</evidence>
<dbReference type="PANTHER" id="PTHR43514:SF4">
    <property type="entry name" value="ABC TRANSPORTER I FAMILY MEMBER 10"/>
    <property type="match status" value="1"/>
</dbReference>
<evidence type="ECO:0000256" key="6">
    <source>
        <dbReference type="ARBA" id="ARBA00022741"/>
    </source>
</evidence>
<evidence type="ECO:0000259" key="12">
    <source>
        <dbReference type="PROSITE" id="PS51866"/>
    </source>
</evidence>
<dbReference type="InterPro" id="IPR003593">
    <property type="entry name" value="AAA+_ATPase"/>
</dbReference>
<dbReference type="PROSITE" id="PS51866">
    <property type="entry name" value="MOP"/>
    <property type="match status" value="1"/>
</dbReference>
<dbReference type="Pfam" id="PF00005">
    <property type="entry name" value="ABC_tran"/>
    <property type="match status" value="1"/>
</dbReference>
<reference evidence="13 14" key="1">
    <citation type="submission" date="2022-04" db="EMBL/GenBank/DDBJ databases">
        <authorList>
            <person name="Grouzdev D.S."/>
            <person name="Pantiukh K.S."/>
            <person name="Krutkina M.S."/>
        </authorList>
    </citation>
    <scope>NUCLEOTIDE SEQUENCE [LARGE SCALE GENOMIC DNA]</scope>
    <source>
        <strain evidence="13 14">6x-1</strain>
    </source>
</reference>
<organism evidence="13 14">
    <name type="scientific">Ancylobacter crimeensis</name>
    <dbReference type="NCBI Taxonomy" id="2579147"/>
    <lineage>
        <taxon>Bacteria</taxon>
        <taxon>Pseudomonadati</taxon>
        <taxon>Pseudomonadota</taxon>
        <taxon>Alphaproteobacteria</taxon>
        <taxon>Hyphomicrobiales</taxon>
        <taxon>Xanthobacteraceae</taxon>
        <taxon>Ancylobacter</taxon>
    </lineage>
</organism>
<dbReference type="InterPro" id="IPR017871">
    <property type="entry name" value="ABC_transporter-like_CS"/>
</dbReference>
<keyword evidence="4 10" id="KW-0500">Molybdenum</keyword>
<evidence type="ECO:0000313" key="13">
    <source>
        <dbReference type="EMBL" id="MCK0196117.1"/>
    </source>
</evidence>
<evidence type="ECO:0000256" key="5">
    <source>
        <dbReference type="ARBA" id="ARBA00022519"/>
    </source>
</evidence>
<dbReference type="InterPro" id="IPR027417">
    <property type="entry name" value="P-loop_NTPase"/>
</dbReference>
<comment type="caution">
    <text evidence="13">The sequence shown here is derived from an EMBL/GenBank/DDBJ whole genome shotgun (WGS) entry which is preliminary data.</text>
</comment>
<dbReference type="InterPro" id="IPR003439">
    <property type="entry name" value="ABC_transporter-like_ATP-bd"/>
</dbReference>
<name>A0ABT0D841_9HYPH</name>
<proteinExistence type="inferred from homology"/>
<evidence type="ECO:0000256" key="10">
    <source>
        <dbReference type="PROSITE-ProRule" id="PRU01213"/>
    </source>
</evidence>
<feature type="domain" description="Mop" evidence="12">
    <location>
        <begin position="285"/>
        <end position="351"/>
    </location>
</feature>
<gene>
    <name evidence="13" type="primary">modC</name>
    <name evidence="13" type="ORF">MWN34_04235</name>
</gene>
<comment type="similarity">
    <text evidence="1">Belongs to the ABC transporter superfamily.</text>
</comment>
<dbReference type="InterPro" id="IPR004606">
    <property type="entry name" value="Mop_domain"/>
</dbReference>
<keyword evidence="8" id="KW-1278">Translocase</keyword>
<keyword evidence="7 13" id="KW-0067">ATP-binding</keyword>
<keyword evidence="6" id="KW-0547">Nucleotide-binding</keyword>
<evidence type="ECO:0000256" key="3">
    <source>
        <dbReference type="ARBA" id="ARBA00022475"/>
    </source>
</evidence>
<keyword evidence="13" id="KW-0675">Receptor</keyword>
<evidence type="ECO:0000313" key="14">
    <source>
        <dbReference type="Proteomes" id="UP001203284"/>
    </source>
</evidence>
<evidence type="ECO:0000256" key="8">
    <source>
        <dbReference type="ARBA" id="ARBA00022967"/>
    </source>
</evidence>
<dbReference type="Gene3D" id="3.40.50.300">
    <property type="entry name" value="P-loop containing nucleotide triphosphate hydrolases"/>
    <property type="match status" value="1"/>
</dbReference>
<evidence type="ECO:0000256" key="2">
    <source>
        <dbReference type="ARBA" id="ARBA00022448"/>
    </source>
</evidence>
<keyword evidence="9" id="KW-0472">Membrane</keyword>
<evidence type="ECO:0000256" key="9">
    <source>
        <dbReference type="ARBA" id="ARBA00023136"/>
    </source>
</evidence>
<keyword evidence="2" id="KW-0813">Transport</keyword>
<dbReference type="EMBL" id="JALKCH010000003">
    <property type="protein sequence ID" value="MCK0196117.1"/>
    <property type="molecule type" value="Genomic_DNA"/>
</dbReference>
<dbReference type="SUPFAM" id="SSF50331">
    <property type="entry name" value="MOP-like"/>
    <property type="match status" value="1"/>
</dbReference>
<dbReference type="Proteomes" id="UP001203284">
    <property type="component" value="Unassembled WGS sequence"/>
</dbReference>
<feature type="domain" description="ABC transporter" evidence="11">
    <location>
        <begin position="5"/>
        <end position="226"/>
    </location>
</feature>
<dbReference type="PROSITE" id="PS00211">
    <property type="entry name" value="ABC_TRANSPORTER_1"/>
    <property type="match status" value="1"/>
</dbReference>
<dbReference type="InterPro" id="IPR008995">
    <property type="entry name" value="Mo/tungstate-bd_C_term_dom"/>
</dbReference>
<dbReference type="Gene3D" id="2.40.50.100">
    <property type="match status" value="1"/>
</dbReference>
<evidence type="ECO:0000256" key="1">
    <source>
        <dbReference type="ARBA" id="ARBA00005417"/>
    </source>
</evidence>
<dbReference type="InterPro" id="IPR050334">
    <property type="entry name" value="Molybdenum_import_ModC"/>
</dbReference>
<dbReference type="SMART" id="SM00382">
    <property type="entry name" value="AAA"/>
    <property type="match status" value="1"/>
</dbReference>
<keyword evidence="3" id="KW-1003">Cell membrane</keyword>
<dbReference type="SUPFAM" id="SSF52540">
    <property type="entry name" value="P-loop containing nucleoside triphosphate hydrolases"/>
    <property type="match status" value="1"/>
</dbReference>